<evidence type="ECO:0000256" key="2">
    <source>
        <dbReference type="SAM" id="Coils"/>
    </source>
</evidence>
<dbReference type="VEuPathDB" id="FungiDB:CCM_07134"/>
<accession>A0A2H4SIT4</accession>
<evidence type="ECO:0000256" key="1">
    <source>
        <dbReference type="PROSITE-ProRule" id="PRU00042"/>
    </source>
</evidence>
<gene>
    <name evidence="5" type="ORF">A9K55_007769</name>
</gene>
<dbReference type="OrthoDB" id="4868114at2759"/>
<protein>
    <submittedName>
        <fullName evidence="5">Zinc C2H2</fullName>
    </submittedName>
</protein>
<evidence type="ECO:0000313" key="5">
    <source>
        <dbReference type="EMBL" id="ATY63014.1"/>
    </source>
</evidence>
<feature type="region of interest" description="Disordered" evidence="3">
    <location>
        <begin position="276"/>
        <end position="328"/>
    </location>
</feature>
<dbReference type="PROSITE" id="PS50157">
    <property type="entry name" value="ZINC_FINGER_C2H2_2"/>
    <property type="match status" value="1"/>
</dbReference>
<name>A0A2H4SIT4_CORMI</name>
<feature type="region of interest" description="Disordered" evidence="3">
    <location>
        <begin position="21"/>
        <end position="46"/>
    </location>
</feature>
<keyword evidence="1" id="KW-0479">Metal-binding</keyword>
<dbReference type="Gene3D" id="3.30.160.60">
    <property type="entry name" value="Classic Zinc Finger"/>
    <property type="match status" value="1"/>
</dbReference>
<sequence>MLESRMVSDVTWEPLAPLAATTTTADDAPNQDGDDNSDADTRGPRSYSLEDYLDLRIDNFTGDRCDTFTCPRGDTQCDGHTFSSIQECVAHEQDWHAGPYKCYICGRTFASGPRLRRHDHYVDSEARRVDVDEAEMRRGGVCVTVYHGNLLQRRRAKQFAKLVKLDDASREKERAREEKKRTTKMLAAIKREEVRKRNKDGQLVVIGAEDGAAIGPVEDKDNMEICLEPCCPLFERRFTNNGSYARHIAAQSHAIAVRMGKALVQQLTVMATSRGFLADTSPPHDAETAGDGRASTPPPRPRDAHTQLLSPPPTPHTSDDNDHDWDGMEKMPMMLTLRLAKTQRALRELRCNAPGCSMYGQGMASSQSYWAHLASQGHVAALKAWTGRGGEAVYVPV</sequence>
<feature type="domain" description="C2H2-type" evidence="4">
    <location>
        <begin position="100"/>
        <end position="128"/>
    </location>
</feature>
<evidence type="ECO:0000256" key="3">
    <source>
        <dbReference type="SAM" id="MobiDB-lite"/>
    </source>
</evidence>
<dbReference type="AlphaFoldDB" id="A0A2H4SIT4"/>
<dbReference type="GO" id="GO:0008270">
    <property type="term" value="F:zinc ion binding"/>
    <property type="evidence" value="ECO:0007669"/>
    <property type="project" value="UniProtKB-KW"/>
</dbReference>
<dbReference type="Proteomes" id="UP000323067">
    <property type="component" value="Chromosome vii"/>
</dbReference>
<feature type="compositionally biased region" description="Basic and acidic residues" evidence="3">
    <location>
        <begin position="317"/>
        <end position="328"/>
    </location>
</feature>
<keyword evidence="1" id="KW-0862">Zinc</keyword>
<dbReference type="VEuPathDB" id="FungiDB:A9K55_007769"/>
<proteinExistence type="predicted"/>
<evidence type="ECO:0000313" key="6">
    <source>
        <dbReference type="Proteomes" id="UP000323067"/>
    </source>
</evidence>
<evidence type="ECO:0000259" key="4">
    <source>
        <dbReference type="PROSITE" id="PS50157"/>
    </source>
</evidence>
<keyword evidence="2" id="KW-0175">Coiled coil</keyword>
<dbReference type="EMBL" id="CP023324">
    <property type="protein sequence ID" value="ATY63014.1"/>
    <property type="molecule type" value="Genomic_DNA"/>
</dbReference>
<feature type="coiled-coil region" evidence="2">
    <location>
        <begin position="165"/>
        <end position="192"/>
    </location>
</feature>
<dbReference type="InterPro" id="IPR013087">
    <property type="entry name" value="Znf_C2H2_type"/>
</dbReference>
<keyword evidence="1" id="KW-0863">Zinc-finger</keyword>
<reference evidence="5 6" key="1">
    <citation type="journal article" date="2017" name="BMC Genomics">
        <title>Chromosome level assembly and secondary metabolite potential of the parasitic fungus Cordyceps militaris.</title>
        <authorList>
            <person name="Kramer G.J."/>
            <person name="Nodwell J.R."/>
        </authorList>
    </citation>
    <scope>NUCLEOTIDE SEQUENCE [LARGE SCALE GENOMIC DNA]</scope>
    <source>
        <strain evidence="5 6">ATCC 34164</strain>
    </source>
</reference>
<organism evidence="5 6">
    <name type="scientific">Cordyceps militaris</name>
    <name type="common">Caterpillar fungus</name>
    <name type="synonym">Clavaria militaris</name>
    <dbReference type="NCBI Taxonomy" id="73501"/>
    <lineage>
        <taxon>Eukaryota</taxon>
        <taxon>Fungi</taxon>
        <taxon>Dikarya</taxon>
        <taxon>Ascomycota</taxon>
        <taxon>Pezizomycotina</taxon>
        <taxon>Sordariomycetes</taxon>
        <taxon>Hypocreomycetidae</taxon>
        <taxon>Hypocreales</taxon>
        <taxon>Cordycipitaceae</taxon>
        <taxon>Cordyceps</taxon>
    </lineage>
</organism>